<gene>
    <name evidence="1" type="ORF">LCGC14_1565110</name>
</gene>
<sequence length="70" mass="7901">MKITVEVPLSREQINDALGRLIELVTDHTPDAAQGNLRVRYDNVVFLLNSMTGYQLADEERGEWLKDKGG</sequence>
<proteinExistence type="predicted"/>
<dbReference type="EMBL" id="LAZR01012132">
    <property type="protein sequence ID" value="KKM34723.1"/>
    <property type="molecule type" value="Genomic_DNA"/>
</dbReference>
<evidence type="ECO:0000313" key="1">
    <source>
        <dbReference type="EMBL" id="KKM34723.1"/>
    </source>
</evidence>
<comment type="caution">
    <text evidence="1">The sequence shown here is derived from an EMBL/GenBank/DDBJ whole genome shotgun (WGS) entry which is preliminary data.</text>
</comment>
<name>A0A0F9ILA3_9ZZZZ</name>
<dbReference type="AlphaFoldDB" id="A0A0F9ILA3"/>
<protein>
    <submittedName>
        <fullName evidence="1">Uncharacterized protein</fullName>
    </submittedName>
</protein>
<organism evidence="1">
    <name type="scientific">marine sediment metagenome</name>
    <dbReference type="NCBI Taxonomy" id="412755"/>
    <lineage>
        <taxon>unclassified sequences</taxon>
        <taxon>metagenomes</taxon>
        <taxon>ecological metagenomes</taxon>
    </lineage>
</organism>
<reference evidence="1" key="1">
    <citation type="journal article" date="2015" name="Nature">
        <title>Complex archaea that bridge the gap between prokaryotes and eukaryotes.</title>
        <authorList>
            <person name="Spang A."/>
            <person name="Saw J.H."/>
            <person name="Jorgensen S.L."/>
            <person name="Zaremba-Niedzwiedzka K."/>
            <person name="Martijn J."/>
            <person name="Lind A.E."/>
            <person name="van Eijk R."/>
            <person name="Schleper C."/>
            <person name="Guy L."/>
            <person name="Ettema T.J."/>
        </authorList>
    </citation>
    <scope>NUCLEOTIDE SEQUENCE</scope>
</reference>
<accession>A0A0F9ILA3</accession>